<dbReference type="Proteomes" id="UP000199034">
    <property type="component" value="Unassembled WGS sequence"/>
</dbReference>
<name>A0A1G6YI48_9ACTN</name>
<evidence type="ECO:0000313" key="1">
    <source>
        <dbReference type="EMBL" id="SDD90030.1"/>
    </source>
</evidence>
<dbReference type="EMBL" id="FMZM01000012">
    <property type="protein sequence ID" value="SDD90030.1"/>
    <property type="molecule type" value="Genomic_DNA"/>
</dbReference>
<accession>A0A1G6YI48</accession>
<gene>
    <name evidence="1" type="ORF">SAMN05421872_11257</name>
</gene>
<dbReference type="AlphaFoldDB" id="A0A1G6YI48"/>
<sequence>MMLSKPSGPPLLVEFGSDEVARVLEPKDQAQAHWIEATHGNPINLDTLVPGVEEHDYWFEVTLTFKDSGGQNWVRLPDGQLVLA</sequence>
<organism evidence="1 2">
    <name type="scientific">Nocardioides lianchengensis</name>
    <dbReference type="NCBI Taxonomy" id="1045774"/>
    <lineage>
        <taxon>Bacteria</taxon>
        <taxon>Bacillati</taxon>
        <taxon>Actinomycetota</taxon>
        <taxon>Actinomycetes</taxon>
        <taxon>Propionibacteriales</taxon>
        <taxon>Nocardioidaceae</taxon>
        <taxon>Nocardioides</taxon>
    </lineage>
</organism>
<keyword evidence="2" id="KW-1185">Reference proteome</keyword>
<reference evidence="2" key="1">
    <citation type="submission" date="2016-10" db="EMBL/GenBank/DDBJ databases">
        <authorList>
            <person name="Varghese N."/>
            <person name="Submissions S."/>
        </authorList>
    </citation>
    <scope>NUCLEOTIDE SEQUENCE [LARGE SCALE GENOMIC DNA]</scope>
    <source>
        <strain evidence="2">CGMCC 4.6858</strain>
    </source>
</reference>
<proteinExistence type="predicted"/>
<evidence type="ECO:0000313" key="2">
    <source>
        <dbReference type="Proteomes" id="UP000199034"/>
    </source>
</evidence>
<protein>
    <submittedName>
        <fullName evidence="1">Uncharacterized protein</fullName>
    </submittedName>
</protein>